<dbReference type="Pfam" id="PF19775">
    <property type="entry name" value="DUF6261"/>
    <property type="match status" value="1"/>
</dbReference>
<evidence type="ECO:0000313" key="2">
    <source>
        <dbReference type="Proteomes" id="UP000270205"/>
    </source>
</evidence>
<gene>
    <name evidence="1" type="ORF">NCTC12929_02180</name>
</gene>
<dbReference type="RefSeq" id="WP_125151817.1">
    <property type="nucleotide sequence ID" value="NZ_UYIV01000001.1"/>
</dbReference>
<reference evidence="1 2" key="1">
    <citation type="submission" date="2018-11" db="EMBL/GenBank/DDBJ databases">
        <authorList>
            <consortium name="Pathogen Informatics"/>
        </authorList>
    </citation>
    <scope>NUCLEOTIDE SEQUENCE [LARGE SCALE GENOMIC DNA]</scope>
    <source>
        <strain evidence="1 2">NCTC12929</strain>
    </source>
</reference>
<comment type="caution">
    <text evidence="1">The sequence shown here is derived from an EMBL/GenBank/DDBJ whole genome shotgun (WGS) entry which is preliminary data.</text>
</comment>
<accession>A0A7Z8YQ83</accession>
<proteinExistence type="predicted"/>
<dbReference type="InterPro" id="IPR046228">
    <property type="entry name" value="DUF6261"/>
</dbReference>
<evidence type="ECO:0000313" key="1">
    <source>
        <dbReference type="EMBL" id="VDH06028.1"/>
    </source>
</evidence>
<sequence>MKKIDLTKLHNTEHLALMTDVLKLLKEANIDALTPLKTEFEKQVKASEEAQKQVRKSEHTSDLVSLDEKRDRIYRGLVLRLQSEELAEVEERRAAAKKVSLVINTYGNFTKFNYRKETAEIYNLISDLNSDEYRPAMQKVGIEEWVNWLDTVNKAFETLYDQRRDDYAEQPTVDVKNIRKELDASFKKIQEMTRALVILQPSETLNTFISKTNATINKWKEILAQRIPKKPKKNETKEEGKEEK</sequence>
<dbReference type="EMBL" id="UYIV01000001">
    <property type="protein sequence ID" value="VDH06028.1"/>
    <property type="molecule type" value="Genomic_DNA"/>
</dbReference>
<organism evidence="1 2">
    <name type="scientific">Bergeyella zoohelcum</name>
    <dbReference type="NCBI Taxonomy" id="1015"/>
    <lineage>
        <taxon>Bacteria</taxon>
        <taxon>Pseudomonadati</taxon>
        <taxon>Bacteroidota</taxon>
        <taxon>Flavobacteriia</taxon>
        <taxon>Flavobacteriales</taxon>
        <taxon>Weeksellaceae</taxon>
        <taxon>Bergeyella</taxon>
    </lineage>
</organism>
<dbReference type="Proteomes" id="UP000270205">
    <property type="component" value="Unassembled WGS sequence"/>
</dbReference>
<name>A0A7Z8YQ83_9FLAO</name>
<protein>
    <submittedName>
        <fullName evidence="1">Uncharacterized protein</fullName>
    </submittedName>
</protein>
<dbReference type="AlphaFoldDB" id="A0A7Z8YQ83"/>